<organism evidence="11 12">
    <name type="scientific">Dreissena polymorpha</name>
    <name type="common">Zebra mussel</name>
    <name type="synonym">Mytilus polymorpha</name>
    <dbReference type="NCBI Taxonomy" id="45954"/>
    <lineage>
        <taxon>Eukaryota</taxon>
        <taxon>Metazoa</taxon>
        <taxon>Spiralia</taxon>
        <taxon>Lophotrochozoa</taxon>
        <taxon>Mollusca</taxon>
        <taxon>Bivalvia</taxon>
        <taxon>Autobranchia</taxon>
        <taxon>Heteroconchia</taxon>
        <taxon>Euheterodonta</taxon>
        <taxon>Imparidentia</taxon>
        <taxon>Neoheterodontei</taxon>
        <taxon>Myida</taxon>
        <taxon>Dreissenoidea</taxon>
        <taxon>Dreissenidae</taxon>
        <taxon>Dreissena</taxon>
    </lineage>
</organism>
<dbReference type="GO" id="GO:0038039">
    <property type="term" value="C:G protein-coupled receptor heterodimeric complex"/>
    <property type="evidence" value="ECO:0007669"/>
    <property type="project" value="TreeGrafter"/>
</dbReference>
<feature type="transmembrane region" description="Helical" evidence="9">
    <location>
        <begin position="123"/>
        <end position="148"/>
    </location>
</feature>
<dbReference type="InterPro" id="IPR028082">
    <property type="entry name" value="Peripla_BP_I"/>
</dbReference>
<feature type="transmembrane region" description="Helical" evidence="9">
    <location>
        <begin position="160"/>
        <end position="180"/>
    </location>
</feature>
<name>A0A9D4JW55_DREPO</name>
<keyword evidence="5 9" id="KW-0472">Membrane</keyword>
<feature type="domain" description="G-protein coupled receptors family 3 profile" evidence="10">
    <location>
        <begin position="122"/>
        <end position="231"/>
    </location>
</feature>
<evidence type="ECO:0000256" key="1">
    <source>
        <dbReference type="ARBA" id="ARBA00004141"/>
    </source>
</evidence>
<evidence type="ECO:0000256" key="6">
    <source>
        <dbReference type="ARBA" id="ARBA00023170"/>
    </source>
</evidence>
<evidence type="ECO:0000256" key="8">
    <source>
        <dbReference type="ARBA" id="ARBA00023224"/>
    </source>
</evidence>
<evidence type="ECO:0000256" key="3">
    <source>
        <dbReference type="ARBA" id="ARBA00022989"/>
    </source>
</evidence>
<keyword evidence="6" id="KW-0675">Receptor</keyword>
<proteinExistence type="predicted"/>
<keyword evidence="2 9" id="KW-0812">Transmembrane</keyword>
<dbReference type="PRINTS" id="PR01176">
    <property type="entry name" value="GABABRECEPTR"/>
</dbReference>
<protein>
    <recommendedName>
        <fullName evidence="10">G-protein coupled receptors family 3 profile domain-containing protein</fullName>
    </recommendedName>
</protein>
<dbReference type="InterPro" id="IPR017978">
    <property type="entry name" value="GPCR_3_C"/>
</dbReference>
<keyword evidence="12" id="KW-1185">Reference proteome</keyword>
<evidence type="ECO:0000256" key="4">
    <source>
        <dbReference type="ARBA" id="ARBA00023040"/>
    </source>
</evidence>
<accession>A0A9D4JW55</accession>
<gene>
    <name evidence="11" type="ORF">DPMN_127042</name>
</gene>
<sequence length="242" mass="27518">MRNASFEYVSLNNSIKYLREKGLSLHNYTNSPDFLEAIHKGTNEASFQGISGPFSFDNTNNRIGLTYLQRSINESDENTIVTYDQISDSLTWNIEPSSIWSDGNIPKDDFIYKEHPTNPNVPLAVSIATVNSFGCLICIGFLAFNIIFRHKWSIRMSSPHVNSVILIGCLCMYVVVYVSTVEYLQRYEDGTKGSVCMAKTWLIATGYTLMFGGMFAKTYRVYIIFKNTTVKRKVVRKVSKCR</sequence>
<reference evidence="11" key="2">
    <citation type="submission" date="2020-11" db="EMBL/GenBank/DDBJ databases">
        <authorList>
            <person name="McCartney M.A."/>
            <person name="Auch B."/>
            <person name="Kono T."/>
            <person name="Mallez S."/>
            <person name="Becker A."/>
            <person name="Gohl D.M."/>
            <person name="Silverstein K.A.T."/>
            <person name="Koren S."/>
            <person name="Bechman K.B."/>
            <person name="Herman A."/>
            <person name="Abrahante J.E."/>
            <person name="Garbe J."/>
        </authorList>
    </citation>
    <scope>NUCLEOTIDE SEQUENCE</scope>
    <source>
        <strain evidence="11">Duluth1</strain>
        <tissue evidence="11">Whole animal</tissue>
    </source>
</reference>
<dbReference type="EMBL" id="JAIWYP010000005">
    <property type="protein sequence ID" value="KAH3825169.1"/>
    <property type="molecule type" value="Genomic_DNA"/>
</dbReference>
<evidence type="ECO:0000256" key="7">
    <source>
        <dbReference type="ARBA" id="ARBA00023180"/>
    </source>
</evidence>
<feature type="transmembrane region" description="Helical" evidence="9">
    <location>
        <begin position="200"/>
        <end position="223"/>
    </location>
</feature>
<dbReference type="SUPFAM" id="SSF53822">
    <property type="entry name" value="Periplasmic binding protein-like I"/>
    <property type="match status" value="1"/>
</dbReference>
<evidence type="ECO:0000313" key="11">
    <source>
        <dbReference type="EMBL" id="KAH3825169.1"/>
    </source>
</evidence>
<evidence type="ECO:0000313" key="12">
    <source>
        <dbReference type="Proteomes" id="UP000828390"/>
    </source>
</evidence>
<comment type="subcellular location">
    <subcellularLocation>
        <location evidence="1">Membrane</location>
        <topology evidence="1">Multi-pass membrane protein</topology>
    </subcellularLocation>
</comment>
<evidence type="ECO:0000256" key="2">
    <source>
        <dbReference type="ARBA" id="ARBA00022692"/>
    </source>
</evidence>
<evidence type="ECO:0000259" key="10">
    <source>
        <dbReference type="Pfam" id="PF00003"/>
    </source>
</evidence>
<evidence type="ECO:0000256" key="5">
    <source>
        <dbReference type="ARBA" id="ARBA00023136"/>
    </source>
</evidence>
<dbReference type="InterPro" id="IPR002455">
    <property type="entry name" value="GPCR3_GABA-B"/>
</dbReference>
<dbReference type="GO" id="GO:0007214">
    <property type="term" value="P:gamma-aminobutyric acid signaling pathway"/>
    <property type="evidence" value="ECO:0007669"/>
    <property type="project" value="TreeGrafter"/>
</dbReference>
<reference evidence="11" key="1">
    <citation type="journal article" date="2019" name="bioRxiv">
        <title>The Genome of the Zebra Mussel, Dreissena polymorpha: A Resource for Invasive Species Research.</title>
        <authorList>
            <person name="McCartney M.A."/>
            <person name="Auch B."/>
            <person name="Kono T."/>
            <person name="Mallez S."/>
            <person name="Zhang Y."/>
            <person name="Obille A."/>
            <person name="Becker A."/>
            <person name="Abrahante J.E."/>
            <person name="Garbe J."/>
            <person name="Badalamenti J.P."/>
            <person name="Herman A."/>
            <person name="Mangelson H."/>
            <person name="Liachko I."/>
            <person name="Sullivan S."/>
            <person name="Sone E.D."/>
            <person name="Koren S."/>
            <person name="Silverstein K.A.T."/>
            <person name="Beckman K.B."/>
            <person name="Gohl D.M."/>
        </authorList>
    </citation>
    <scope>NUCLEOTIDE SEQUENCE</scope>
    <source>
        <strain evidence="11">Duluth1</strain>
        <tissue evidence="11">Whole animal</tissue>
    </source>
</reference>
<dbReference type="Gene3D" id="3.40.50.2300">
    <property type="match status" value="2"/>
</dbReference>
<dbReference type="PANTHER" id="PTHR10519:SF20">
    <property type="entry name" value="G-PROTEIN COUPLED RECEPTOR 156-RELATED"/>
    <property type="match status" value="1"/>
</dbReference>
<comment type="caution">
    <text evidence="11">The sequence shown here is derived from an EMBL/GenBank/DDBJ whole genome shotgun (WGS) entry which is preliminary data.</text>
</comment>
<dbReference type="PANTHER" id="PTHR10519">
    <property type="entry name" value="GABA-B RECEPTOR"/>
    <property type="match status" value="1"/>
</dbReference>
<keyword evidence="4" id="KW-0297">G-protein coupled receptor</keyword>
<keyword evidence="8" id="KW-0807">Transducer</keyword>
<dbReference type="AlphaFoldDB" id="A0A9D4JW55"/>
<keyword evidence="3 9" id="KW-1133">Transmembrane helix</keyword>
<dbReference type="GO" id="GO:0004965">
    <property type="term" value="F:G protein-coupled GABA receptor activity"/>
    <property type="evidence" value="ECO:0007669"/>
    <property type="project" value="InterPro"/>
</dbReference>
<dbReference type="Pfam" id="PF00003">
    <property type="entry name" value="7tm_3"/>
    <property type="match status" value="1"/>
</dbReference>
<evidence type="ECO:0000256" key="9">
    <source>
        <dbReference type="SAM" id="Phobius"/>
    </source>
</evidence>
<keyword evidence="7" id="KW-0325">Glycoprotein</keyword>
<dbReference type="Proteomes" id="UP000828390">
    <property type="component" value="Unassembled WGS sequence"/>
</dbReference>